<sequence length="108" mass="11552">MATIEDFKKIEIRAGLITAAERIPESEKLIKLLVSFGAFGVRQILAGIAPHFPEAGMLIGRKCAFAYNLDSRTLMGIVSEGMILATGEAGAFSLLSIDQSVPEGSIIR</sequence>
<dbReference type="InterPro" id="IPR051270">
    <property type="entry name" value="Tyrosine-tRNA_ligase_regulator"/>
</dbReference>
<dbReference type="AlphaFoldDB" id="A0A1G2M4G4"/>
<evidence type="ECO:0000256" key="2">
    <source>
        <dbReference type="ARBA" id="ARBA00022884"/>
    </source>
</evidence>
<dbReference type="InterPro" id="IPR012340">
    <property type="entry name" value="NA-bd_OB-fold"/>
</dbReference>
<name>A0A1G2M4G4_9BACT</name>
<comment type="caution">
    <text evidence="5">The sequence shown here is derived from an EMBL/GenBank/DDBJ whole genome shotgun (WGS) entry which is preliminary data.</text>
</comment>
<dbReference type="PANTHER" id="PTHR11586">
    <property type="entry name" value="TRNA-AMINOACYLATION COFACTOR ARC1 FAMILY MEMBER"/>
    <property type="match status" value="1"/>
</dbReference>
<keyword evidence="1 3" id="KW-0820">tRNA-binding</keyword>
<evidence type="ECO:0000256" key="3">
    <source>
        <dbReference type="PROSITE-ProRule" id="PRU00209"/>
    </source>
</evidence>
<dbReference type="InterPro" id="IPR002547">
    <property type="entry name" value="tRNA-bd_dom"/>
</dbReference>
<dbReference type="SUPFAM" id="SSF50249">
    <property type="entry name" value="Nucleic acid-binding proteins"/>
    <property type="match status" value="1"/>
</dbReference>
<evidence type="ECO:0000259" key="4">
    <source>
        <dbReference type="PROSITE" id="PS50886"/>
    </source>
</evidence>
<accession>A0A1G2M4G4</accession>
<evidence type="ECO:0000313" key="5">
    <source>
        <dbReference type="EMBL" id="OHA17989.1"/>
    </source>
</evidence>
<dbReference type="STRING" id="1802301.A2664_01420"/>
<evidence type="ECO:0000313" key="6">
    <source>
        <dbReference type="Proteomes" id="UP000178873"/>
    </source>
</evidence>
<dbReference type="Pfam" id="PF01588">
    <property type="entry name" value="tRNA_bind"/>
    <property type="match status" value="1"/>
</dbReference>
<gene>
    <name evidence="5" type="ORF">A2664_01420</name>
</gene>
<dbReference type="GO" id="GO:0000049">
    <property type="term" value="F:tRNA binding"/>
    <property type="evidence" value="ECO:0007669"/>
    <property type="project" value="UniProtKB-UniRule"/>
</dbReference>
<keyword evidence="2 3" id="KW-0694">RNA-binding</keyword>
<feature type="domain" description="TRNA-binding" evidence="4">
    <location>
        <begin position="6"/>
        <end position="108"/>
    </location>
</feature>
<proteinExistence type="predicted"/>
<dbReference type="Gene3D" id="2.40.50.140">
    <property type="entry name" value="Nucleic acid-binding proteins"/>
    <property type="match status" value="1"/>
</dbReference>
<dbReference type="PANTHER" id="PTHR11586:SF37">
    <property type="entry name" value="TRNA-BINDING DOMAIN-CONTAINING PROTEIN"/>
    <property type="match status" value="1"/>
</dbReference>
<dbReference type="Proteomes" id="UP000178873">
    <property type="component" value="Unassembled WGS sequence"/>
</dbReference>
<evidence type="ECO:0000256" key="1">
    <source>
        <dbReference type="ARBA" id="ARBA00022555"/>
    </source>
</evidence>
<dbReference type="EMBL" id="MHRF01000010">
    <property type="protein sequence ID" value="OHA17989.1"/>
    <property type="molecule type" value="Genomic_DNA"/>
</dbReference>
<dbReference type="PROSITE" id="PS50886">
    <property type="entry name" value="TRBD"/>
    <property type="match status" value="1"/>
</dbReference>
<protein>
    <recommendedName>
        <fullName evidence="4">tRNA-binding domain-containing protein</fullName>
    </recommendedName>
</protein>
<organism evidence="5 6">
    <name type="scientific">Candidatus Taylorbacteria bacterium RIFCSPHIGHO2_01_FULL_46_22b</name>
    <dbReference type="NCBI Taxonomy" id="1802301"/>
    <lineage>
        <taxon>Bacteria</taxon>
        <taxon>Candidatus Tayloriibacteriota</taxon>
    </lineage>
</organism>
<reference evidence="5 6" key="1">
    <citation type="journal article" date="2016" name="Nat. Commun.">
        <title>Thousands of microbial genomes shed light on interconnected biogeochemical processes in an aquifer system.</title>
        <authorList>
            <person name="Anantharaman K."/>
            <person name="Brown C.T."/>
            <person name="Hug L.A."/>
            <person name="Sharon I."/>
            <person name="Castelle C.J."/>
            <person name="Probst A.J."/>
            <person name="Thomas B.C."/>
            <person name="Singh A."/>
            <person name="Wilkins M.J."/>
            <person name="Karaoz U."/>
            <person name="Brodie E.L."/>
            <person name="Williams K.H."/>
            <person name="Hubbard S.S."/>
            <person name="Banfield J.F."/>
        </authorList>
    </citation>
    <scope>NUCLEOTIDE SEQUENCE [LARGE SCALE GENOMIC DNA]</scope>
</reference>